<dbReference type="EMBL" id="WNCL01000028">
    <property type="protein sequence ID" value="MTU43761.1"/>
    <property type="molecule type" value="Genomic_DNA"/>
</dbReference>
<evidence type="ECO:0000313" key="3">
    <source>
        <dbReference type="Proteomes" id="UP000462362"/>
    </source>
</evidence>
<protein>
    <submittedName>
        <fullName evidence="2">LexA family transcriptional regulator</fullName>
    </submittedName>
</protein>
<dbReference type="RefSeq" id="WP_149879629.1">
    <property type="nucleotide sequence ID" value="NZ_CATXDL010000035.1"/>
</dbReference>
<dbReference type="SUPFAM" id="SSF51306">
    <property type="entry name" value="LexA/Signal peptidase"/>
    <property type="match status" value="1"/>
</dbReference>
<dbReference type="AlphaFoldDB" id="A0A6I3SC17"/>
<dbReference type="InterPro" id="IPR036286">
    <property type="entry name" value="LexA/Signal_pep-like_sf"/>
</dbReference>
<accession>A0A6I3SC17</accession>
<dbReference type="InterPro" id="IPR015927">
    <property type="entry name" value="Peptidase_S24_S26A/B/C"/>
</dbReference>
<sequence>MTDSKIKRAQKKKGGARPGAGRKPLIGAKTTTVILTEDLLIQLKRLGGSSWIRSQIAATTKPTPTKVADEVFNSLPIPAEEISVEKAPDNSMDRAGIYEGTVLFLRKKAKAQVGNIVLLEYAGKKTLRRFTASERGFRLVPESSDSGLTDFILPRGAELAHSGVVVYVLSEPK</sequence>
<evidence type="ECO:0000313" key="2">
    <source>
        <dbReference type="EMBL" id="MTU43761.1"/>
    </source>
</evidence>
<dbReference type="Proteomes" id="UP000462362">
    <property type="component" value="Unassembled WGS sequence"/>
</dbReference>
<reference evidence="2 3" key="1">
    <citation type="journal article" date="2019" name="Nat. Med.">
        <title>A library of human gut bacterial isolates paired with longitudinal multiomics data enables mechanistic microbiome research.</title>
        <authorList>
            <person name="Poyet M."/>
            <person name="Groussin M."/>
            <person name="Gibbons S.M."/>
            <person name="Avila-Pacheco J."/>
            <person name="Jiang X."/>
            <person name="Kearney S.M."/>
            <person name="Perrotta A.R."/>
            <person name="Berdy B."/>
            <person name="Zhao S."/>
            <person name="Lieberman T.D."/>
            <person name="Swanson P.K."/>
            <person name="Smith M."/>
            <person name="Roesemann S."/>
            <person name="Alexander J.E."/>
            <person name="Rich S.A."/>
            <person name="Livny J."/>
            <person name="Vlamakis H."/>
            <person name="Clish C."/>
            <person name="Bullock K."/>
            <person name="Deik A."/>
            <person name="Scott J."/>
            <person name="Pierce K.A."/>
            <person name="Xavier R.J."/>
            <person name="Alm E.J."/>
        </authorList>
    </citation>
    <scope>NUCLEOTIDE SEQUENCE [LARGE SCALE GENOMIC DNA]</scope>
    <source>
        <strain evidence="2 3">BIOML-A2</strain>
    </source>
</reference>
<organism evidence="2 3">
    <name type="scientific">Parasutterella excrementihominis</name>
    <dbReference type="NCBI Taxonomy" id="487175"/>
    <lineage>
        <taxon>Bacteria</taxon>
        <taxon>Pseudomonadati</taxon>
        <taxon>Pseudomonadota</taxon>
        <taxon>Betaproteobacteria</taxon>
        <taxon>Burkholderiales</taxon>
        <taxon>Sutterellaceae</taxon>
        <taxon>Parasutterella</taxon>
    </lineage>
</organism>
<dbReference type="Gene3D" id="2.10.109.10">
    <property type="entry name" value="Umud Fragment, subunit A"/>
    <property type="match status" value="1"/>
</dbReference>
<dbReference type="Pfam" id="PF00717">
    <property type="entry name" value="Peptidase_S24"/>
    <property type="match status" value="1"/>
</dbReference>
<comment type="caution">
    <text evidence="2">The sequence shown here is derived from an EMBL/GenBank/DDBJ whole genome shotgun (WGS) entry which is preliminary data.</text>
</comment>
<name>A0A6I3SC17_9BURK</name>
<feature type="domain" description="Peptidase S24/S26A/S26B/S26C" evidence="1">
    <location>
        <begin position="79"/>
        <end position="145"/>
    </location>
</feature>
<gene>
    <name evidence="2" type="ORF">GMD42_09045</name>
</gene>
<proteinExistence type="predicted"/>
<evidence type="ECO:0000259" key="1">
    <source>
        <dbReference type="Pfam" id="PF00717"/>
    </source>
</evidence>